<evidence type="ECO:0000313" key="3">
    <source>
        <dbReference type="Proteomes" id="UP000199334"/>
    </source>
</evidence>
<feature type="chain" id="PRO_5011724711" evidence="1">
    <location>
        <begin position="26"/>
        <end position="224"/>
    </location>
</feature>
<sequence>MKYTILILLIGTALLAGCQSNISNATESYIENYEIIGEEKEGMLEDVSETIFETTDRSNAQAEEILEYYPEEDIEELTINPGRYQITGDGSGNVYIYDQQGDLLFHDILGGRNGVESITIDIAEQHTIKIDGLFHINFTPVPTEIKTDLTAGIWEVGTDVAAGTYDVTTPHGIGYVQIFDPDGDHQVYEFIANELSQTKSTIKLTEGQMVRVTDISLVKLKPSE</sequence>
<keyword evidence="1" id="KW-0732">Signal</keyword>
<dbReference type="EMBL" id="FNIG01000002">
    <property type="protein sequence ID" value="SDN08785.1"/>
    <property type="molecule type" value="Genomic_DNA"/>
</dbReference>
<dbReference type="RefSeq" id="WP_093855895.1">
    <property type="nucleotide sequence ID" value="NZ_BJVZ01000027.1"/>
</dbReference>
<evidence type="ECO:0000313" key="2">
    <source>
        <dbReference type="EMBL" id="SDN08785.1"/>
    </source>
</evidence>
<keyword evidence="3" id="KW-1185">Reference proteome</keyword>
<dbReference type="PROSITE" id="PS51257">
    <property type="entry name" value="PROKAR_LIPOPROTEIN"/>
    <property type="match status" value="1"/>
</dbReference>
<dbReference type="STRING" id="237069.SAMN05216498_1416"/>
<evidence type="ECO:0000256" key="1">
    <source>
        <dbReference type="SAM" id="SignalP"/>
    </source>
</evidence>
<organism evidence="2 3">
    <name type="scientific">Tenuibacillus multivorans</name>
    <dbReference type="NCBI Taxonomy" id="237069"/>
    <lineage>
        <taxon>Bacteria</taxon>
        <taxon>Bacillati</taxon>
        <taxon>Bacillota</taxon>
        <taxon>Bacilli</taxon>
        <taxon>Bacillales</taxon>
        <taxon>Bacillaceae</taxon>
        <taxon>Tenuibacillus</taxon>
    </lineage>
</organism>
<reference evidence="2 3" key="1">
    <citation type="submission" date="2016-10" db="EMBL/GenBank/DDBJ databases">
        <authorList>
            <person name="de Groot N.N."/>
        </authorList>
    </citation>
    <scope>NUCLEOTIDE SEQUENCE [LARGE SCALE GENOMIC DNA]</scope>
    <source>
        <strain evidence="2 3">CGMCC 1.3442</strain>
    </source>
</reference>
<accession>A0A1G9YJY6</accession>
<gene>
    <name evidence="2" type="ORF">SAMN05216498_1416</name>
</gene>
<protein>
    <submittedName>
        <fullName evidence="2">Uncharacterized protein</fullName>
    </submittedName>
</protein>
<proteinExistence type="predicted"/>
<dbReference type="OrthoDB" id="1650483at2"/>
<dbReference type="AlphaFoldDB" id="A0A1G9YJY6"/>
<dbReference type="Proteomes" id="UP000199334">
    <property type="component" value="Unassembled WGS sequence"/>
</dbReference>
<feature type="signal peptide" evidence="1">
    <location>
        <begin position="1"/>
        <end position="25"/>
    </location>
</feature>
<name>A0A1G9YJY6_9BACI</name>